<feature type="region of interest" description="Disordered" evidence="1">
    <location>
        <begin position="628"/>
        <end position="671"/>
    </location>
</feature>
<dbReference type="VEuPathDB" id="FungiDB:NEUTE1DRAFT_135711"/>
<feature type="region of interest" description="Disordered" evidence="1">
    <location>
        <begin position="517"/>
        <end position="553"/>
    </location>
</feature>
<reference evidence="3" key="1">
    <citation type="journal article" date="2011" name="Genetics">
        <title>Massive changes in genome architecture accompany the transition to self-fertility in the filamentous fungus Neurospora tetrasperma.</title>
        <authorList>
            <person name="Ellison C.E."/>
            <person name="Stajich J.E."/>
            <person name="Jacobson D.J."/>
            <person name="Natvig D.O."/>
            <person name="Lapidus A."/>
            <person name="Foster B."/>
            <person name="Aerts A."/>
            <person name="Riley R."/>
            <person name="Lindquist E.A."/>
            <person name="Grigoriev I.V."/>
            <person name="Taylor J.W."/>
        </authorList>
    </citation>
    <scope>NUCLEOTIDE SEQUENCE [LARGE SCALE GENOMIC DNA]</scope>
    <source>
        <strain evidence="3">FGSC 2508 / P0657</strain>
    </source>
</reference>
<gene>
    <name evidence="2" type="ORF">NEUTE1DRAFT_135711</name>
</gene>
<evidence type="ECO:0000313" key="3">
    <source>
        <dbReference type="Proteomes" id="UP000008065"/>
    </source>
</evidence>
<accession>F8MGD7</accession>
<proteinExistence type="predicted"/>
<protein>
    <submittedName>
        <fullName evidence="2">Uncharacterized protein</fullName>
    </submittedName>
</protein>
<dbReference type="KEGG" id="nte:NEUTE1DRAFT135711"/>
<dbReference type="HOGENOM" id="CLU_416833_0_0_1"/>
<keyword evidence="3" id="KW-1185">Reference proteome</keyword>
<feature type="compositionally biased region" description="Low complexity" evidence="1">
    <location>
        <begin position="524"/>
        <end position="538"/>
    </location>
</feature>
<feature type="region of interest" description="Disordered" evidence="1">
    <location>
        <begin position="109"/>
        <end position="131"/>
    </location>
</feature>
<evidence type="ECO:0000256" key="1">
    <source>
        <dbReference type="SAM" id="MobiDB-lite"/>
    </source>
</evidence>
<evidence type="ECO:0000313" key="2">
    <source>
        <dbReference type="EMBL" id="EGO58612.1"/>
    </source>
</evidence>
<dbReference type="Proteomes" id="UP000008065">
    <property type="component" value="Unassembled WGS sequence"/>
</dbReference>
<feature type="compositionally biased region" description="Basic and acidic residues" evidence="1">
    <location>
        <begin position="109"/>
        <end position="121"/>
    </location>
</feature>
<feature type="region of interest" description="Disordered" evidence="1">
    <location>
        <begin position="303"/>
        <end position="383"/>
    </location>
</feature>
<dbReference type="OrthoDB" id="4851482at2759"/>
<sequence>MADYNTINTQAVFGLVDFLKSAAEREDPRLKTYWDIIIDIQDDVFRPNTKTIRPFQEFKIPHEFQEFGRNAYDWLVFHVRCRTTETALGAIGHTRPGLKQALMVGLAGHEKSDNRRTRRENPPNNQVLPGHSKSMAEFYATEGAFKSLHHQTPEAGTINDIPQTRKEQIPFVPQMAEALEDVTDYVDNEDSYQVQTVKRTSRAVFEHIAWRLLNTGILMQEGEPAVLPWSTSFYRRDYPTFRARWNDMVLFLRKSKAAVANLLISPYWNRFAGDPDKELKVVADSSKVIEAEGVKSLEHELLDVEGNKAKPQNTSRQAESTPRQSSILRRRERRQRRLAGAWRSRPARQRAPQENDAAEAYIPQPEPSPRQVIVPPQAQRTHNPEVSYLTSQQERHTEMEGGIRNAACSEAEEWDHDESIFAPNQMGVIWNSQQQVPDVNVNVDNASLNGGISGDDRMGDNDWGQGALSLSHLVDPFNWNKDLATQAFISPMALYPVENGEFADDLVDNAHETLGNNMPINPALSDSNASSSNVASLDPVPGETANHSDKTNNSDGAYAYDMNIFPEDLDSRIEDGILQAPDSGDQLEMFDMDAFIMGPHQPRGMLGEDDPSFTAAGSVDYQHEVEDLNDELSGDRFIGYPVAGTSDSKRKRDETDEEGSMSECSPSKRLR</sequence>
<organism evidence="2 3">
    <name type="scientific">Neurospora tetrasperma (strain FGSC 2508 / ATCC MYA-4615 / P0657)</name>
    <dbReference type="NCBI Taxonomy" id="510951"/>
    <lineage>
        <taxon>Eukaryota</taxon>
        <taxon>Fungi</taxon>
        <taxon>Dikarya</taxon>
        <taxon>Ascomycota</taxon>
        <taxon>Pezizomycotina</taxon>
        <taxon>Sordariomycetes</taxon>
        <taxon>Sordariomycetidae</taxon>
        <taxon>Sordariales</taxon>
        <taxon>Sordariaceae</taxon>
        <taxon>Neurospora</taxon>
    </lineage>
</organism>
<dbReference type="RefSeq" id="XP_009848955.1">
    <property type="nucleotide sequence ID" value="XM_009850653.1"/>
</dbReference>
<feature type="compositionally biased region" description="Polar residues" evidence="1">
    <location>
        <begin position="310"/>
        <end position="322"/>
    </location>
</feature>
<dbReference type="EMBL" id="GL891303">
    <property type="protein sequence ID" value="EGO58612.1"/>
    <property type="molecule type" value="Genomic_DNA"/>
</dbReference>
<feature type="compositionally biased region" description="Basic residues" evidence="1">
    <location>
        <begin position="328"/>
        <end position="337"/>
    </location>
</feature>
<dbReference type="AlphaFoldDB" id="F8MGD7"/>
<name>F8MGD7_NEUT8</name>
<dbReference type="GeneID" id="20825903"/>